<dbReference type="InterPro" id="IPR018247">
    <property type="entry name" value="EF_Hand_1_Ca_BS"/>
</dbReference>
<dbReference type="PROSITE" id="PS51257">
    <property type="entry name" value="PROKAR_LIPOPROTEIN"/>
    <property type="match status" value="1"/>
</dbReference>
<keyword evidence="4" id="KW-1185">Reference proteome</keyword>
<organism evidence="3 4">
    <name type="scientific">Haloferula chungangensis</name>
    <dbReference type="NCBI Taxonomy" id="1048331"/>
    <lineage>
        <taxon>Bacteria</taxon>
        <taxon>Pseudomonadati</taxon>
        <taxon>Verrucomicrobiota</taxon>
        <taxon>Verrucomicrobiia</taxon>
        <taxon>Verrucomicrobiales</taxon>
        <taxon>Verrucomicrobiaceae</taxon>
        <taxon>Haloferula</taxon>
    </lineage>
</organism>
<feature type="domain" description="EF-hand" evidence="2">
    <location>
        <begin position="100"/>
        <end position="135"/>
    </location>
</feature>
<dbReference type="Proteomes" id="UP001596472">
    <property type="component" value="Unassembled WGS sequence"/>
</dbReference>
<proteinExistence type="predicted"/>
<dbReference type="Pfam" id="PF13202">
    <property type="entry name" value="EF-hand_5"/>
    <property type="match status" value="2"/>
</dbReference>
<evidence type="ECO:0000256" key="1">
    <source>
        <dbReference type="SAM" id="SignalP"/>
    </source>
</evidence>
<feature type="domain" description="EF-hand" evidence="2">
    <location>
        <begin position="44"/>
        <end position="79"/>
    </location>
</feature>
<dbReference type="RefSeq" id="WP_379711860.1">
    <property type="nucleotide sequence ID" value="NZ_JBHTBS010000004.1"/>
</dbReference>
<accession>A0ABW2L7H4</accession>
<keyword evidence="1" id="KW-0732">Signal</keyword>
<feature type="chain" id="PRO_5045063781" evidence="1">
    <location>
        <begin position="20"/>
        <end position="137"/>
    </location>
</feature>
<protein>
    <submittedName>
        <fullName evidence="3">EF-hand domain-containing protein</fullName>
    </submittedName>
</protein>
<gene>
    <name evidence="3" type="ORF">ACFQY0_10010</name>
</gene>
<sequence length="137" mass="14914">MKSLNLLFPAVLLASCASTTNPSTSTKFKMADKDSNNLVNRQEAADLIVGDAFKMFDTNGDGVVDLEEFKASGGTEEGFRKLNKSGNGKITLADAQSNPLVVENFTVSFDEADSNKDGNVSYEEYLTYLKRRDAAVR</sequence>
<feature type="signal peptide" evidence="1">
    <location>
        <begin position="1"/>
        <end position="19"/>
    </location>
</feature>
<dbReference type="Gene3D" id="1.10.238.10">
    <property type="entry name" value="EF-hand"/>
    <property type="match status" value="2"/>
</dbReference>
<evidence type="ECO:0000313" key="4">
    <source>
        <dbReference type="Proteomes" id="UP001596472"/>
    </source>
</evidence>
<dbReference type="SMART" id="SM00054">
    <property type="entry name" value="EFh"/>
    <property type="match status" value="2"/>
</dbReference>
<dbReference type="PROSITE" id="PS00018">
    <property type="entry name" value="EF_HAND_1"/>
    <property type="match status" value="2"/>
</dbReference>
<dbReference type="InterPro" id="IPR002048">
    <property type="entry name" value="EF_hand_dom"/>
</dbReference>
<dbReference type="InterPro" id="IPR011992">
    <property type="entry name" value="EF-hand-dom_pair"/>
</dbReference>
<name>A0ABW2L7H4_9BACT</name>
<evidence type="ECO:0000313" key="3">
    <source>
        <dbReference type="EMBL" id="MFC7337510.1"/>
    </source>
</evidence>
<dbReference type="SUPFAM" id="SSF47473">
    <property type="entry name" value="EF-hand"/>
    <property type="match status" value="1"/>
</dbReference>
<dbReference type="EMBL" id="JBHTBS010000004">
    <property type="protein sequence ID" value="MFC7337510.1"/>
    <property type="molecule type" value="Genomic_DNA"/>
</dbReference>
<evidence type="ECO:0000259" key="2">
    <source>
        <dbReference type="PROSITE" id="PS50222"/>
    </source>
</evidence>
<reference evidence="4" key="1">
    <citation type="journal article" date="2019" name="Int. J. Syst. Evol. Microbiol.">
        <title>The Global Catalogue of Microorganisms (GCM) 10K type strain sequencing project: providing services to taxonomists for standard genome sequencing and annotation.</title>
        <authorList>
            <consortium name="The Broad Institute Genomics Platform"/>
            <consortium name="The Broad Institute Genome Sequencing Center for Infectious Disease"/>
            <person name="Wu L."/>
            <person name="Ma J."/>
        </authorList>
    </citation>
    <scope>NUCLEOTIDE SEQUENCE [LARGE SCALE GENOMIC DNA]</scope>
    <source>
        <strain evidence="4">CGMCC 4.1467</strain>
    </source>
</reference>
<dbReference type="PROSITE" id="PS50222">
    <property type="entry name" value="EF_HAND_2"/>
    <property type="match status" value="2"/>
</dbReference>
<comment type="caution">
    <text evidence="3">The sequence shown here is derived from an EMBL/GenBank/DDBJ whole genome shotgun (WGS) entry which is preliminary data.</text>
</comment>